<dbReference type="GO" id="GO:0008887">
    <property type="term" value="F:glycerate kinase activity"/>
    <property type="evidence" value="ECO:0007669"/>
    <property type="project" value="UniProtKB-EC"/>
</dbReference>
<dbReference type="InterPro" id="IPR027417">
    <property type="entry name" value="P-loop_NTPase"/>
</dbReference>
<keyword evidence="2" id="KW-0808">Transferase</keyword>
<dbReference type="eggNOG" id="COG4240">
    <property type="taxonomic scope" value="Bacteria"/>
</dbReference>
<proteinExistence type="predicted"/>
<evidence type="ECO:0000259" key="1">
    <source>
        <dbReference type="Pfam" id="PF00485"/>
    </source>
</evidence>
<dbReference type="GO" id="GO:0005524">
    <property type="term" value="F:ATP binding"/>
    <property type="evidence" value="ECO:0007669"/>
    <property type="project" value="InterPro"/>
</dbReference>
<dbReference type="AlphaFoldDB" id="K9YP84"/>
<keyword evidence="3" id="KW-1185">Reference proteome</keyword>
<dbReference type="EC" id="2.7.1.31" evidence="2"/>
<organism evidence="2 3">
    <name type="scientific">Cyanobacterium stanieri (strain ATCC 29140 / PCC 7202)</name>
    <dbReference type="NCBI Taxonomy" id="292563"/>
    <lineage>
        <taxon>Bacteria</taxon>
        <taxon>Bacillati</taxon>
        <taxon>Cyanobacteriota</taxon>
        <taxon>Cyanophyceae</taxon>
        <taxon>Oscillatoriophycideae</taxon>
        <taxon>Chroococcales</taxon>
        <taxon>Geminocystaceae</taxon>
        <taxon>Cyanobacterium</taxon>
    </lineage>
</organism>
<keyword evidence="2" id="KW-0418">Kinase</keyword>
<dbReference type="STRING" id="292563.Cyast_2809"/>
<accession>K9YP84</accession>
<dbReference type="InterPro" id="IPR006083">
    <property type="entry name" value="PRK/URK"/>
</dbReference>
<dbReference type="KEGG" id="csn:Cyast_2809"/>
<dbReference type="Gene3D" id="3.40.50.300">
    <property type="entry name" value="P-loop containing nucleotide triphosphate hydrolases"/>
    <property type="match status" value="1"/>
</dbReference>
<dbReference type="SUPFAM" id="SSF52540">
    <property type="entry name" value="P-loop containing nucleoside triphosphate hydrolases"/>
    <property type="match status" value="1"/>
</dbReference>
<protein>
    <submittedName>
        <fullName evidence="2">Glycerate kinase</fullName>
        <ecNumber evidence="2">2.7.1.31</ecNumber>
    </submittedName>
</protein>
<reference evidence="3" key="1">
    <citation type="journal article" date="2013" name="Proc. Natl. Acad. Sci. U.S.A.">
        <title>Improving the coverage of the cyanobacterial phylum using diversity-driven genome sequencing.</title>
        <authorList>
            <person name="Shih P.M."/>
            <person name="Wu D."/>
            <person name="Latifi A."/>
            <person name="Axen S.D."/>
            <person name="Fewer D.P."/>
            <person name="Talla E."/>
            <person name="Calteau A."/>
            <person name="Cai F."/>
            <person name="Tandeau de Marsac N."/>
            <person name="Rippka R."/>
            <person name="Herdman M."/>
            <person name="Sivonen K."/>
            <person name="Coursin T."/>
            <person name="Laurent T."/>
            <person name="Goodwin L."/>
            <person name="Nolan M."/>
            <person name="Davenport K.W."/>
            <person name="Han C.S."/>
            <person name="Rubin E.M."/>
            <person name="Eisen J.A."/>
            <person name="Woyke T."/>
            <person name="Gugger M."/>
            <person name="Kerfeld C.A."/>
        </authorList>
    </citation>
    <scope>NUCLEOTIDE SEQUENCE [LARGE SCALE GENOMIC DNA]</scope>
    <source>
        <strain evidence="3">ATCC 29140 / PCC 7202</strain>
    </source>
</reference>
<dbReference type="Proteomes" id="UP000010483">
    <property type="component" value="Chromosome"/>
</dbReference>
<dbReference type="HOGENOM" id="CLU_056986_2_0_3"/>
<gene>
    <name evidence="2" type="ordered locus">Cyast_2809</name>
</gene>
<dbReference type="EMBL" id="CP003940">
    <property type="protein sequence ID" value="AFZ48751.1"/>
    <property type="molecule type" value="Genomic_DNA"/>
</dbReference>
<dbReference type="PANTHER" id="PTHR10285">
    <property type="entry name" value="URIDINE KINASE"/>
    <property type="match status" value="1"/>
</dbReference>
<dbReference type="PATRIC" id="fig|292563.3.peg.2929"/>
<feature type="domain" description="Phosphoribulokinase/uridine kinase" evidence="1">
    <location>
        <begin position="54"/>
        <end position="172"/>
    </location>
</feature>
<dbReference type="Pfam" id="PF00485">
    <property type="entry name" value="PRK"/>
    <property type="match status" value="1"/>
</dbReference>
<evidence type="ECO:0000313" key="3">
    <source>
        <dbReference type="Proteomes" id="UP000010483"/>
    </source>
</evidence>
<evidence type="ECO:0000313" key="2">
    <source>
        <dbReference type="EMBL" id="AFZ48751.1"/>
    </source>
</evidence>
<name>K9YP84_CYASC</name>
<sequence>MENKFNIEQNIQFICQEFHLENNQKIKDLYNHLWLPLTLHLAKKFRAKSQPLLVGILGSQGTGKTTLTKILKYLLSHINLSSVTISLDDFYKTYAQRKALEKFDPRLIWRGPPLTHDVPLALEVLTSLLQSQPVVIPRFDKSLHEGKGDRISTSDKITDKVDIIFFEGWFVGVKPIPEDKFKNPPHPIVTEADKKFAQDNNQRLKEYLPLWELIDYQIILYPSDYRYSLPWRQEAEEKMKAQGKTGMNEKEIKEFVEYFWKTLHPKLFITPLVNNSSKRDSLIIKIDQDHFCTDYMIRNIIDSSKNS</sequence>
<dbReference type="BioCyc" id="CSTA292563:G1353-2815-MONOMER"/>